<evidence type="ECO:0000313" key="6">
    <source>
        <dbReference type="Proteomes" id="UP000315400"/>
    </source>
</evidence>
<sequence length="234" mass="26449">MRAGGGDWPSWMRGQAQRAHQPQLQAFYQTFSLTAEQPISETPLVALDLETSGLDPARSAILSIGLVPFDLQRIHLGERRAWVLRPPSGFSGESIPYHHITHSDTQEAPDFADVLPELLDCLAGHLAVVHYHPIERAFLGRAVQQRFKEPLRFPLIDTMDLEARRYRRGWRTRMRAILGQTPVSIRLGDSRSRYHLPLYEGHQAALDALATAELLQAQIQHHYSPSTAIGQLWI</sequence>
<dbReference type="SUPFAM" id="SSF53098">
    <property type="entry name" value="Ribonuclease H-like"/>
    <property type="match status" value="1"/>
</dbReference>
<organism evidence="5 6">
    <name type="scientific">Spiribacter salinus</name>
    <dbReference type="NCBI Taxonomy" id="1335746"/>
    <lineage>
        <taxon>Bacteria</taxon>
        <taxon>Pseudomonadati</taxon>
        <taxon>Pseudomonadota</taxon>
        <taxon>Gammaproteobacteria</taxon>
        <taxon>Chromatiales</taxon>
        <taxon>Ectothiorhodospiraceae</taxon>
        <taxon>Spiribacter</taxon>
    </lineage>
</organism>
<evidence type="ECO:0000256" key="3">
    <source>
        <dbReference type="ARBA" id="ARBA00022839"/>
    </source>
</evidence>
<dbReference type="STRING" id="1260251.SPISAL_05625"/>
<accession>A0A540VV40</accession>
<dbReference type="PANTHER" id="PTHR30231">
    <property type="entry name" value="DNA POLYMERASE III SUBUNIT EPSILON"/>
    <property type="match status" value="1"/>
</dbReference>
<keyword evidence="1" id="KW-0540">Nuclease</keyword>
<dbReference type="SMART" id="SM00479">
    <property type="entry name" value="EXOIII"/>
    <property type="match status" value="1"/>
</dbReference>
<dbReference type="Gene3D" id="3.30.420.10">
    <property type="entry name" value="Ribonuclease H-like superfamily/Ribonuclease H"/>
    <property type="match status" value="1"/>
</dbReference>
<reference evidence="5 6" key="1">
    <citation type="submission" date="2019-06" db="EMBL/GenBank/DDBJ databases">
        <title>Metagenome assembled Genome of Spiribacter salinus SL48-SHIP from the microbial mat of Salt Lake 48 (Novosibirsk region, Russia).</title>
        <authorList>
            <person name="Shipova A."/>
            <person name="Rozanov A.S."/>
            <person name="Bryanskaya A.V."/>
            <person name="Peltek S.E."/>
        </authorList>
    </citation>
    <scope>NUCLEOTIDE SEQUENCE [LARGE SCALE GENOMIC DNA]</scope>
    <source>
        <strain evidence="5">SL48-SHIP-2</strain>
    </source>
</reference>
<proteinExistence type="predicted"/>
<dbReference type="GO" id="GO:0006259">
    <property type="term" value="P:DNA metabolic process"/>
    <property type="evidence" value="ECO:0007669"/>
    <property type="project" value="UniProtKB-ARBA"/>
</dbReference>
<dbReference type="EMBL" id="VIFK01000009">
    <property type="protein sequence ID" value="TQF00567.1"/>
    <property type="molecule type" value="Genomic_DNA"/>
</dbReference>
<evidence type="ECO:0000256" key="2">
    <source>
        <dbReference type="ARBA" id="ARBA00022801"/>
    </source>
</evidence>
<gene>
    <name evidence="5" type="ORF">FKY71_02640</name>
</gene>
<feature type="domain" description="Exonuclease" evidence="4">
    <location>
        <begin position="43"/>
        <end position="224"/>
    </location>
</feature>
<dbReference type="AlphaFoldDB" id="A0A540VV40"/>
<name>A0A540VV40_9GAMM</name>
<dbReference type="Proteomes" id="UP000315400">
    <property type="component" value="Unassembled WGS sequence"/>
</dbReference>
<dbReference type="NCBIfam" id="NF006602">
    <property type="entry name" value="PRK09146.1"/>
    <property type="match status" value="1"/>
</dbReference>
<keyword evidence="3 5" id="KW-0269">Exonuclease</keyword>
<dbReference type="GO" id="GO:0005829">
    <property type="term" value="C:cytosol"/>
    <property type="evidence" value="ECO:0007669"/>
    <property type="project" value="TreeGrafter"/>
</dbReference>
<evidence type="ECO:0000259" key="4">
    <source>
        <dbReference type="SMART" id="SM00479"/>
    </source>
</evidence>
<dbReference type="GO" id="GO:0003676">
    <property type="term" value="F:nucleic acid binding"/>
    <property type="evidence" value="ECO:0007669"/>
    <property type="project" value="InterPro"/>
</dbReference>
<dbReference type="InterPro" id="IPR012337">
    <property type="entry name" value="RNaseH-like_sf"/>
</dbReference>
<keyword evidence="2" id="KW-0378">Hydrolase</keyword>
<evidence type="ECO:0000313" key="5">
    <source>
        <dbReference type="EMBL" id="TQF00567.1"/>
    </source>
</evidence>
<dbReference type="PANTHER" id="PTHR30231:SF4">
    <property type="entry name" value="PROTEIN NEN2"/>
    <property type="match status" value="1"/>
</dbReference>
<dbReference type="InterPro" id="IPR036397">
    <property type="entry name" value="RNaseH_sf"/>
</dbReference>
<comment type="caution">
    <text evidence="5">The sequence shown here is derived from an EMBL/GenBank/DDBJ whole genome shotgun (WGS) entry which is preliminary data.</text>
</comment>
<dbReference type="Pfam" id="PF00929">
    <property type="entry name" value="RNase_T"/>
    <property type="match status" value="1"/>
</dbReference>
<dbReference type="CDD" id="cd06127">
    <property type="entry name" value="DEDDh"/>
    <property type="match status" value="1"/>
</dbReference>
<evidence type="ECO:0000256" key="1">
    <source>
        <dbReference type="ARBA" id="ARBA00022722"/>
    </source>
</evidence>
<dbReference type="GO" id="GO:0008408">
    <property type="term" value="F:3'-5' exonuclease activity"/>
    <property type="evidence" value="ECO:0007669"/>
    <property type="project" value="TreeGrafter"/>
</dbReference>
<dbReference type="InterPro" id="IPR013520">
    <property type="entry name" value="Ribonucl_H"/>
</dbReference>
<protein>
    <submittedName>
        <fullName evidence="5">3'-5' exonuclease</fullName>
    </submittedName>
</protein>